<proteinExistence type="predicted"/>
<dbReference type="NCBIfam" id="TIGR04183">
    <property type="entry name" value="Por_Secre_tail"/>
    <property type="match status" value="1"/>
</dbReference>
<evidence type="ECO:0000313" key="4">
    <source>
        <dbReference type="Proteomes" id="UP000256779"/>
    </source>
</evidence>
<dbReference type="InterPro" id="IPR013783">
    <property type="entry name" value="Ig-like_fold"/>
</dbReference>
<dbReference type="PROSITE" id="PS51172">
    <property type="entry name" value="CBM3"/>
    <property type="match status" value="1"/>
</dbReference>
<dbReference type="InterPro" id="IPR039448">
    <property type="entry name" value="Beta_helix"/>
</dbReference>
<dbReference type="OrthoDB" id="9775889at2"/>
<dbReference type="InterPro" id="IPR026444">
    <property type="entry name" value="Secre_tail"/>
</dbReference>
<dbReference type="InterPro" id="IPR035986">
    <property type="entry name" value="PKD_dom_sf"/>
</dbReference>
<dbReference type="SUPFAM" id="SSF51126">
    <property type="entry name" value="Pectin lyase-like"/>
    <property type="match status" value="1"/>
</dbReference>
<gene>
    <name evidence="3" type="ORF">C7460_112139</name>
</gene>
<dbReference type="SUPFAM" id="SSF49384">
    <property type="entry name" value="Carbohydrate-binding domain"/>
    <property type="match status" value="1"/>
</dbReference>
<protein>
    <submittedName>
        <fullName evidence="3">Putative secreted protein (Por secretion system target)</fullName>
    </submittedName>
</protein>
<dbReference type="Gene3D" id="2.60.40.710">
    <property type="entry name" value="Endoglucanase-like"/>
    <property type="match status" value="1"/>
</dbReference>
<organism evidence="3 4">
    <name type="scientific">Marinoscillum furvescens DSM 4134</name>
    <dbReference type="NCBI Taxonomy" id="1122208"/>
    <lineage>
        <taxon>Bacteria</taxon>
        <taxon>Pseudomonadati</taxon>
        <taxon>Bacteroidota</taxon>
        <taxon>Cytophagia</taxon>
        <taxon>Cytophagales</taxon>
        <taxon>Reichenbachiellaceae</taxon>
        <taxon>Marinoscillum</taxon>
    </lineage>
</organism>
<dbReference type="SMART" id="SM00710">
    <property type="entry name" value="PbH1"/>
    <property type="match status" value="4"/>
</dbReference>
<dbReference type="InterPro" id="IPR036966">
    <property type="entry name" value="CBM3_sf"/>
</dbReference>
<keyword evidence="4" id="KW-1185">Reference proteome</keyword>
<evidence type="ECO:0000259" key="2">
    <source>
        <dbReference type="PROSITE" id="PS51172"/>
    </source>
</evidence>
<feature type="chain" id="PRO_5017579309" evidence="1">
    <location>
        <begin position="21"/>
        <end position="680"/>
    </location>
</feature>
<accession>A0A3D9L1R3</accession>
<comment type="caution">
    <text evidence="3">The sequence shown here is derived from an EMBL/GenBank/DDBJ whole genome shotgun (WGS) entry which is preliminary data.</text>
</comment>
<dbReference type="Pfam" id="PF13229">
    <property type="entry name" value="Beta_helix"/>
    <property type="match status" value="1"/>
</dbReference>
<dbReference type="SMART" id="SM01067">
    <property type="entry name" value="CBM_3"/>
    <property type="match status" value="1"/>
</dbReference>
<sequence length="680" mass="72086">MKKKEILLLCTLILALGANATVYNCSSVADIHNALANAVAGDEIVISAGTYTSTGSVNAAYYYGGANGTASNPITIRSASASNKAVLKGNSLSSKTVLRIEGDYWIVKDLEITYGQKGLVFDNSNHSQAINCTIHHFGNEAVHVRDGSDYVTIDGCTIYNTGNVNAGFGEGIYVGTDKGSWSSYDPYCNYTVVKNCSIGPNVRAEAFDIKEGTQETTVEYNTVDGAGISGSNYADSFMDLKGVRIYIRNNTFNQNGESIITKGIAAIDRGVAYSSYEHAIHDNVFNMDGASDNIVEAYSGTSDVHAWNNTRNPSGDMYNSRVSTTSCPSWYANCGSGGGSNQAPSVSVTAPSNGATYTDGDNVTITASASDSDGTISSVEFYQGSTLLGTDTSSPYSYTWSNVSAGSYSITAKATDNDGASTTSSSVSITVNTAGGGGGSGSGDLSIEYECGDTNTGNNKIKPYVRIVNDGGTSVNYSDLEVRYYFTMEGSSSPTFTCDYAALGTSNVNGAFVNTGGSDYYLKVTFDSGSGSLSANDDSGNIKLRINKSDWSNHDETNDYSFDGSISSYQSYDKITLYQNGTLVWGTALSGGSRLLEVARNDVIDLKMYPNPVSSQLIIHVSDDWAGGEMQIVDVAGNTLSTRNVSAGTLKMNVDDYSSGVYLLKIRKQESVIVKRFVVE</sequence>
<dbReference type="GO" id="GO:0030248">
    <property type="term" value="F:cellulose binding"/>
    <property type="evidence" value="ECO:0007669"/>
    <property type="project" value="InterPro"/>
</dbReference>
<dbReference type="Pfam" id="PF00942">
    <property type="entry name" value="CBM_3"/>
    <property type="match status" value="1"/>
</dbReference>
<dbReference type="InterPro" id="IPR011050">
    <property type="entry name" value="Pectin_lyase_fold/virulence"/>
</dbReference>
<keyword evidence="1" id="KW-0732">Signal</keyword>
<dbReference type="AlphaFoldDB" id="A0A3D9L1R3"/>
<dbReference type="Gene3D" id="2.160.20.10">
    <property type="entry name" value="Single-stranded right-handed beta-helix, Pectin lyase-like"/>
    <property type="match status" value="1"/>
</dbReference>
<dbReference type="Pfam" id="PF18962">
    <property type="entry name" value="Por_Secre_tail"/>
    <property type="match status" value="1"/>
</dbReference>
<dbReference type="InterPro" id="IPR001956">
    <property type="entry name" value="CBM3"/>
</dbReference>
<reference evidence="3 4" key="1">
    <citation type="submission" date="2018-07" db="EMBL/GenBank/DDBJ databases">
        <title>Genomic Encyclopedia of Type Strains, Phase IV (KMG-IV): sequencing the most valuable type-strain genomes for metagenomic binning, comparative biology and taxonomic classification.</title>
        <authorList>
            <person name="Goeker M."/>
        </authorList>
    </citation>
    <scope>NUCLEOTIDE SEQUENCE [LARGE SCALE GENOMIC DNA]</scope>
    <source>
        <strain evidence="3 4">DSM 4134</strain>
    </source>
</reference>
<dbReference type="GO" id="GO:0005975">
    <property type="term" value="P:carbohydrate metabolic process"/>
    <property type="evidence" value="ECO:0007669"/>
    <property type="project" value="InterPro"/>
</dbReference>
<dbReference type="InterPro" id="IPR006626">
    <property type="entry name" value="PbH1"/>
</dbReference>
<evidence type="ECO:0000313" key="3">
    <source>
        <dbReference type="EMBL" id="RED97529.1"/>
    </source>
</evidence>
<dbReference type="EMBL" id="QREG01000012">
    <property type="protein sequence ID" value="RED97529.1"/>
    <property type="molecule type" value="Genomic_DNA"/>
</dbReference>
<dbReference type="InterPro" id="IPR008965">
    <property type="entry name" value="CBM2/CBM3_carb-bd_dom_sf"/>
</dbReference>
<dbReference type="Proteomes" id="UP000256779">
    <property type="component" value="Unassembled WGS sequence"/>
</dbReference>
<dbReference type="Gene3D" id="2.60.40.10">
    <property type="entry name" value="Immunoglobulins"/>
    <property type="match status" value="1"/>
</dbReference>
<dbReference type="SUPFAM" id="SSF49299">
    <property type="entry name" value="PKD domain"/>
    <property type="match status" value="1"/>
</dbReference>
<dbReference type="Pfam" id="PF17957">
    <property type="entry name" value="Big_7"/>
    <property type="match status" value="1"/>
</dbReference>
<feature type="signal peptide" evidence="1">
    <location>
        <begin position="1"/>
        <end position="20"/>
    </location>
</feature>
<feature type="domain" description="CBM3" evidence="2">
    <location>
        <begin position="441"/>
        <end position="590"/>
    </location>
</feature>
<dbReference type="InterPro" id="IPR012334">
    <property type="entry name" value="Pectin_lyas_fold"/>
</dbReference>
<dbReference type="RefSeq" id="WP_115868682.1">
    <property type="nucleotide sequence ID" value="NZ_QREG01000012.1"/>
</dbReference>
<evidence type="ECO:0000256" key="1">
    <source>
        <dbReference type="SAM" id="SignalP"/>
    </source>
</evidence>
<name>A0A3D9L1R3_MARFU</name>